<protein>
    <recommendedName>
        <fullName evidence="4 6">N(6)-adenosine-methyltransferase non-catalytic subunit METTL14</fullName>
    </recommendedName>
    <alternativeName>
        <fullName evidence="3 6">Methyltransferase-like protein 14</fullName>
    </alternativeName>
</protein>
<dbReference type="InterPro" id="IPR029063">
    <property type="entry name" value="SAM-dependent_MTases_sf"/>
</dbReference>
<dbReference type="PANTHER" id="PTHR13107">
    <property type="entry name" value="N6-ADENOSINE-METHYLTRANSFERASE NON-CATALYTIC SUBUNIT"/>
    <property type="match status" value="1"/>
</dbReference>
<organism evidence="8 9">
    <name type="scientific">Labeo rohita</name>
    <name type="common">Indian major carp</name>
    <name type="synonym">Cyprinus rohita</name>
    <dbReference type="NCBI Taxonomy" id="84645"/>
    <lineage>
        <taxon>Eukaryota</taxon>
        <taxon>Metazoa</taxon>
        <taxon>Chordata</taxon>
        <taxon>Craniata</taxon>
        <taxon>Vertebrata</taxon>
        <taxon>Euteleostomi</taxon>
        <taxon>Actinopterygii</taxon>
        <taxon>Neopterygii</taxon>
        <taxon>Teleostei</taxon>
        <taxon>Ostariophysi</taxon>
        <taxon>Cypriniformes</taxon>
        <taxon>Cyprinidae</taxon>
        <taxon>Labeoninae</taxon>
        <taxon>Labeonini</taxon>
        <taxon>Labeo</taxon>
    </lineage>
</organism>
<comment type="caution">
    <text evidence="8">The sequence shown here is derived from an EMBL/GenBank/DDBJ whole genome shotgun (WGS) entry which is preliminary data.</text>
</comment>
<evidence type="ECO:0000256" key="5">
    <source>
        <dbReference type="PROSITE-ProRule" id="PRU00489"/>
    </source>
</evidence>
<keyword evidence="9" id="KW-1185">Reference proteome</keyword>
<dbReference type="Proteomes" id="UP000830375">
    <property type="component" value="Unassembled WGS sequence"/>
</dbReference>
<evidence type="ECO:0000256" key="6">
    <source>
        <dbReference type="RuleBase" id="RU369092"/>
    </source>
</evidence>
<dbReference type="InterPro" id="IPR045123">
    <property type="entry name" value="METTL14-like"/>
</dbReference>
<evidence type="ECO:0000256" key="2">
    <source>
        <dbReference type="ARBA" id="ARBA00023242"/>
    </source>
</evidence>
<dbReference type="PANTHER" id="PTHR13107:SF0">
    <property type="entry name" value="N6-ADENOSINE-METHYLTRANSFERASE NON-CATALYTIC SUBUNIT"/>
    <property type="match status" value="1"/>
</dbReference>
<evidence type="ECO:0000256" key="1">
    <source>
        <dbReference type="ARBA" id="ARBA00004123"/>
    </source>
</evidence>
<comment type="subcellular location">
    <subcellularLocation>
        <location evidence="1 6">Nucleus</location>
    </subcellularLocation>
</comment>
<sequence length="489" mass="55731">MFHGLRYAPNLPKSELKRESAPLSQCWRYFSKSLVISFVLYGAPLGAESPDSIGAVLNSKDEQKEIEETRETCRASFDTSVPGAKRRCLNDGEDPEEDVEEREDVELQPQEESGQYEEVYKDSSTFLKGTQSLNPHNDYCQHFVDTGHRPQNFIRDGGLADRFEEYPKQRELIRLKDELIAATNTPPMYLQADPDTFDLRDLKCKFDVILIEPPLEEYYRESGIIANERFWTWDDIMKLNIEEISSIRSFVFLWCGSGEGLDLGRMCLRKWGFRRCEDICWIKTNKNNPGKTKTLDPKAVFQRTKEHCLMGIKGTVRRSTDGDFIHANVDIDLIITEEPEMGNIEKPVEIFHIIEHFCLGRRRLHLFGRDSTIRPVSPTLTCLVVLKKSRDFVPNPHLPNPWQREVGVHHVADGAVPLREEAIGVGKEIAQTSAESEVDSEAVEAHIVDSLPDDNAHRANFETENRKCDVSDIFVPVVALGDLDPPEGL</sequence>
<feature type="compositionally biased region" description="Acidic residues" evidence="7">
    <location>
        <begin position="91"/>
        <end position="106"/>
    </location>
</feature>
<dbReference type="SUPFAM" id="SSF53335">
    <property type="entry name" value="S-adenosyl-L-methionine-dependent methyltransferases"/>
    <property type="match status" value="1"/>
</dbReference>
<keyword evidence="6" id="KW-0694">RNA-binding</keyword>
<proteinExistence type="inferred from homology"/>
<keyword evidence="6" id="KW-0221">Differentiation</keyword>
<evidence type="ECO:0000313" key="9">
    <source>
        <dbReference type="Proteomes" id="UP000830375"/>
    </source>
</evidence>
<evidence type="ECO:0000313" key="8">
    <source>
        <dbReference type="EMBL" id="KAI2668615.1"/>
    </source>
</evidence>
<comment type="function">
    <text evidence="6">The METTL3-METTL14 heterodimer forms a N6-methyltransferase complex that methylates adenosine residues at the N(6) position of some mRNAs and regulates the circadian clock, differentiation of embryonic stem cells and cortical neurogenesis. In the heterodimer formed with mettl3, mettl14 constitutes the RNA-binding scaffold that recognizes the substrate rather than the catalytic core. N6-methyladenosine (m6A), which takes place at the 5'-[AG]GAC-3' consensus sites of some mRNAs, plays a role in mRNA stability and processing.</text>
</comment>
<dbReference type="InterPro" id="IPR007757">
    <property type="entry name" value="MT-A70-like"/>
</dbReference>
<dbReference type="Pfam" id="PF05063">
    <property type="entry name" value="MT-A70"/>
    <property type="match status" value="1"/>
</dbReference>
<keyword evidence="2 6" id="KW-0539">Nucleus</keyword>
<evidence type="ECO:0000256" key="4">
    <source>
        <dbReference type="ARBA" id="ARBA00049757"/>
    </source>
</evidence>
<comment type="similarity">
    <text evidence="5 6">Belongs to the MT-A70-like family.</text>
</comment>
<dbReference type="PROSITE" id="PS51592">
    <property type="entry name" value="SAM_MTA70L_2"/>
    <property type="match status" value="1"/>
</dbReference>
<dbReference type="EMBL" id="JACTAM010000001">
    <property type="protein sequence ID" value="KAI2668615.1"/>
    <property type="molecule type" value="Genomic_DNA"/>
</dbReference>
<reference evidence="8 9" key="1">
    <citation type="submission" date="2022-01" db="EMBL/GenBank/DDBJ databases">
        <title>A high-quality chromosome-level genome assembly of rohu carp, Labeo rohita.</title>
        <authorList>
            <person name="Arick M.A. II"/>
            <person name="Hsu C.-Y."/>
            <person name="Magbanua Z."/>
            <person name="Pechanova O."/>
            <person name="Grover C."/>
            <person name="Miller E."/>
            <person name="Thrash A."/>
            <person name="Ezzel L."/>
            <person name="Alam S."/>
            <person name="Benzie J."/>
            <person name="Hamilton M."/>
            <person name="Karsi A."/>
            <person name="Lawrence M.L."/>
            <person name="Peterson D.G."/>
        </authorList>
    </citation>
    <scope>NUCLEOTIDE SEQUENCE [LARGE SCALE GENOMIC DNA]</scope>
    <source>
        <strain evidence="9">BAU-BD-2019</strain>
        <tissue evidence="8">Blood</tissue>
    </source>
</reference>
<comment type="subunit">
    <text evidence="6">Heterodimer; heterodimerizes with mettl3 to form an antiparallel heterodimer that constitutes an active methyltransferase.</text>
</comment>
<gene>
    <name evidence="8" type="ORF">H4Q32_005372</name>
</gene>
<accession>A0ABQ8N0J7</accession>
<evidence type="ECO:0000256" key="7">
    <source>
        <dbReference type="SAM" id="MobiDB-lite"/>
    </source>
</evidence>
<name>A0ABQ8N0J7_LABRO</name>
<evidence type="ECO:0000256" key="3">
    <source>
        <dbReference type="ARBA" id="ARBA00032942"/>
    </source>
</evidence>
<feature type="region of interest" description="Disordered" evidence="7">
    <location>
        <begin position="84"/>
        <end position="116"/>
    </location>
</feature>
<dbReference type="PROSITE" id="PS51143">
    <property type="entry name" value="MT_A70"/>
    <property type="match status" value="1"/>
</dbReference>